<feature type="transmembrane region" description="Helical" evidence="1">
    <location>
        <begin position="67"/>
        <end position="90"/>
    </location>
</feature>
<protein>
    <submittedName>
        <fullName evidence="2">ABC-2 type transport system permease protein</fullName>
    </submittedName>
</protein>
<accession>A0A495JEN1</accession>
<dbReference type="Pfam" id="PF12679">
    <property type="entry name" value="ABC2_membrane_2"/>
    <property type="match status" value="1"/>
</dbReference>
<keyword evidence="3" id="KW-1185">Reference proteome</keyword>
<sequence length="265" mass="27116">MLLRNPFTKTLFDSRRSLVGWTLAIVAVGAMYASFWPTMQTPEMAEALAAYPEGLLEAFNYTDLTSAAGYLGGAVFGLLVPLLVTVFAIATGTRAVAGDEEAGTLDLLLAHPVGRVRLALHRFAALLVGLVLIGGLLGLAMIGLSGPAGFDGVGAGELLATSAQLVLFGATFGALAFAVGAATGSRGAALGGSAGVAVLAYLANAVLPQVDGLAWLQNLSPFHWYLDGDPLVNGLQTTGPLLLLATTAVLVAAGTYLFTRRDVAV</sequence>
<feature type="transmembrane region" description="Helical" evidence="1">
    <location>
        <begin position="241"/>
        <end position="259"/>
    </location>
</feature>
<gene>
    <name evidence="2" type="ORF">BDK92_1744</name>
</gene>
<reference evidence="2 3" key="1">
    <citation type="submission" date="2018-10" db="EMBL/GenBank/DDBJ databases">
        <title>Sequencing the genomes of 1000 actinobacteria strains.</title>
        <authorList>
            <person name="Klenk H.-P."/>
        </authorList>
    </citation>
    <scope>NUCLEOTIDE SEQUENCE [LARGE SCALE GENOMIC DNA]</scope>
    <source>
        <strain evidence="2 3">DSM 45175</strain>
    </source>
</reference>
<dbReference type="EMBL" id="RBKT01000001">
    <property type="protein sequence ID" value="RKR87466.1"/>
    <property type="molecule type" value="Genomic_DNA"/>
</dbReference>
<name>A0A495JEN1_9ACTN</name>
<keyword evidence="1" id="KW-0812">Transmembrane</keyword>
<dbReference type="OrthoDB" id="3686802at2"/>
<dbReference type="GO" id="GO:0005886">
    <property type="term" value="C:plasma membrane"/>
    <property type="evidence" value="ECO:0007669"/>
    <property type="project" value="UniProtKB-SubCell"/>
</dbReference>
<evidence type="ECO:0000256" key="1">
    <source>
        <dbReference type="SAM" id="Phobius"/>
    </source>
</evidence>
<dbReference type="GO" id="GO:0140359">
    <property type="term" value="F:ABC-type transporter activity"/>
    <property type="evidence" value="ECO:0007669"/>
    <property type="project" value="InterPro"/>
</dbReference>
<keyword evidence="1" id="KW-0472">Membrane</keyword>
<feature type="transmembrane region" description="Helical" evidence="1">
    <location>
        <begin position="18"/>
        <end position="36"/>
    </location>
</feature>
<organism evidence="2 3">
    <name type="scientific">Micromonospora pisi</name>
    <dbReference type="NCBI Taxonomy" id="589240"/>
    <lineage>
        <taxon>Bacteria</taxon>
        <taxon>Bacillati</taxon>
        <taxon>Actinomycetota</taxon>
        <taxon>Actinomycetes</taxon>
        <taxon>Micromonosporales</taxon>
        <taxon>Micromonosporaceae</taxon>
        <taxon>Micromonospora</taxon>
    </lineage>
</organism>
<feature type="transmembrane region" description="Helical" evidence="1">
    <location>
        <begin position="158"/>
        <end position="181"/>
    </location>
</feature>
<evidence type="ECO:0000313" key="2">
    <source>
        <dbReference type="EMBL" id="RKR87466.1"/>
    </source>
</evidence>
<dbReference type="Proteomes" id="UP000277671">
    <property type="component" value="Unassembled WGS sequence"/>
</dbReference>
<evidence type="ECO:0000313" key="3">
    <source>
        <dbReference type="Proteomes" id="UP000277671"/>
    </source>
</evidence>
<dbReference type="PANTHER" id="PTHR37305">
    <property type="entry name" value="INTEGRAL MEMBRANE PROTEIN-RELATED"/>
    <property type="match status" value="1"/>
</dbReference>
<dbReference type="RefSeq" id="WP_121156229.1">
    <property type="nucleotide sequence ID" value="NZ_RBKT01000001.1"/>
</dbReference>
<proteinExistence type="predicted"/>
<comment type="caution">
    <text evidence="2">The sequence shown here is derived from an EMBL/GenBank/DDBJ whole genome shotgun (WGS) entry which is preliminary data.</text>
</comment>
<dbReference type="PANTHER" id="PTHR37305:SF1">
    <property type="entry name" value="MEMBRANE PROTEIN"/>
    <property type="match status" value="1"/>
</dbReference>
<dbReference type="AlphaFoldDB" id="A0A495JEN1"/>
<keyword evidence="1" id="KW-1133">Transmembrane helix</keyword>
<feature type="transmembrane region" description="Helical" evidence="1">
    <location>
        <begin position="123"/>
        <end position="146"/>
    </location>
</feature>
<feature type="transmembrane region" description="Helical" evidence="1">
    <location>
        <begin position="188"/>
        <end position="207"/>
    </location>
</feature>